<dbReference type="Pfam" id="PF07758">
    <property type="entry name" value="DUF1614"/>
    <property type="match status" value="1"/>
</dbReference>
<keyword evidence="3" id="KW-1185">Reference proteome</keyword>
<reference evidence="2 3" key="1">
    <citation type="journal article" date="2011" name="J. Bacteriol.">
        <title>Genome sequence of the mercury-methylating and pleomorphic Desulfovibrio africanus Strain Walvis Bay.</title>
        <authorList>
            <person name="Brown S.D."/>
            <person name="Wall J.D."/>
            <person name="Kucken A.M."/>
            <person name="Gilmour C.C."/>
            <person name="Podar M."/>
            <person name="Brandt C.C."/>
            <person name="Teshima H."/>
            <person name="Detter J.C."/>
            <person name="Han C.S."/>
            <person name="Land M.L."/>
            <person name="Lucas S."/>
            <person name="Han J."/>
            <person name="Pennacchio L."/>
            <person name="Nolan M."/>
            <person name="Pitluck S."/>
            <person name="Woyke T."/>
            <person name="Goodwin L."/>
            <person name="Palumbo A.V."/>
            <person name="Elias D.A."/>
        </authorList>
    </citation>
    <scope>NUCLEOTIDE SEQUENCE [LARGE SCALE GENOMIC DNA]</scope>
    <source>
        <strain evidence="2 3">Walvis Bay</strain>
    </source>
</reference>
<name>F3YVI1_DESAF</name>
<feature type="transmembrane region" description="Helical" evidence="1">
    <location>
        <begin position="152"/>
        <end position="173"/>
    </location>
</feature>
<dbReference type="HOGENOM" id="CLU_082100_0_0_7"/>
<dbReference type="eggNOG" id="COG4089">
    <property type="taxonomic scope" value="Bacteria"/>
</dbReference>
<dbReference type="STRING" id="690850.Desaf_0361"/>
<organism evidence="2 3">
    <name type="scientific">Desulfocurvibacter africanus subsp. africanus str. Walvis Bay</name>
    <dbReference type="NCBI Taxonomy" id="690850"/>
    <lineage>
        <taxon>Bacteria</taxon>
        <taxon>Pseudomonadati</taxon>
        <taxon>Thermodesulfobacteriota</taxon>
        <taxon>Desulfovibrionia</taxon>
        <taxon>Desulfovibrionales</taxon>
        <taxon>Desulfovibrionaceae</taxon>
        <taxon>Desulfocurvibacter</taxon>
    </lineage>
</organism>
<sequence length="234" mass="24947" precursor="true">MFQFPFILAAVIFFFLLLIFLFIMVQVGLVTVAFAKLGLTTSQAFLVLLATLAGSGMNLPILHSRRMIKVPSPNGPPLNNPFYRHMRPMRPFQAMGELREQVVAVNVGGCVIPLLLSTYFVSLMGFTPALLLCTALVTAACFAMARPIPGVGIGIPMLVPPLVTAIIAILLAPPEHAPQIAYVSGTMGTLLGADILHLLNPRTWRNLDAPVLSIGGAGTFDGIFVTGILAVLLA</sequence>
<gene>
    <name evidence="2" type="ORF">Desaf_0361</name>
</gene>
<dbReference type="KEGG" id="daf:Desaf_0361"/>
<evidence type="ECO:0000256" key="1">
    <source>
        <dbReference type="SAM" id="Phobius"/>
    </source>
</evidence>
<keyword evidence="1" id="KW-0812">Transmembrane</keyword>
<feature type="transmembrane region" description="Helical" evidence="1">
    <location>
        <begin position="7"/>
        <end position="35"/>
    </location>
</feature>
<feature type="transmembrane region" description="Helical" evidence="1">
    <location>
        <begin position="102"/>
        <end position="120"/>
    </location>
</feature>
<dbReference type="Proteomes" id="UP000007844">
    <property type="component" value="Chromosome"/>
</dbReference>
<keyword evidence="1" id="KW-0472">Membrane</keyword>
<evidence type="ECO:0008006" key="4">
    <source>
        <dbReference type="Google" id="ProtNLM"/>
    </source>
</evidence>
<dbReference type="RefSeq" id="WP_014258566.1">
    <property type="nucleotide sequence ID" value="NC_016629.1"/>
</dbReference>
<protein>
    <recommendedName>
        <fullName evidence="4">DUF1614 domain-containing protein</fullName>
    </recommendedName>
</protein>
<dbReference type="InterPro" id="IPR011672">
    <property type="entry name" value="DUF1614"/>
</dbReference>
<feature type="transmembrane region" description="Helical" evidence="1">
    <location>
        <begin position="179"/>
        <end position="199"/>
    </location>
</feature>
<feature type="transmembrane region" description="Helical" evidence="1">
    <location>
        <begin position="126"/>
        <end position="145"/>
    </location>
</feature>
<feature type="transmembrane region" description="Helical" evidence="1">
    <location>
        <begin position="41"/>
        <end position="62"/>
    </location>
</feature>
<evidence type="ECO:0000313" key="2">
    <source>
        <dbReference type="EMBL" id="EGJ48717.1"/>
    </source>
</evidence>
<feature type="transmembrane region" description="Helical" evidence="1">
    <location>
        <begin position="211"/>
        <end position="233"/>
    </location>
</feature>
<accession>F3YVI1</accession>
<proteinExistence type="predicted"/>
<dbReference type="EMBL" id="CP003221">
    <property type="protein sequence ID" value="EGJ48717.1"/>
    <property type="molecule type" value="Genomic_DNA"/>
</dbReference>
<dbReference type="AlphaFoldDB" id="F3YVI1"/>
<keyword evidence="1" id="KW-1133">Transmembrane helix</keyword>
<evidence type="ECO:0000313" key="3">
    <source>
        <dbReference type="Proteomes" id="UP000007844"/>
    </source>
</evidence>